<dbReference type="GO" id="GO:0016491">
    <property type="term" value="F:oxidoreductase activity"/>
    <property type="evidence" value="ECO:0007669"/>
    <property type="project" value="InterPro"/>
</dbReference>
<accession>A0AAV9ZC30</accession>
<comment type="caution">
    <text evidence="1">The sequence shown here is derived from an EMBL/GenBank/DDBJ whole genome shotgun (WGS) entry which is preliminary data.</text>
</comment>
<keyword evidence="2" id="KW-1185">Reference proteome</keyword>
<dbReference type="Gene3D" id="3.20.20.70">
    <property type="entry name" value="Aldolase class I"/>
    <property type="match status" value="2"/>
</dbReference>
<sequence>MHLSNHNVCHGLFVQSLPAYQGRQAVKHQVVLAPMTRLRADANHRVRRPGTLLLTHATIIAARAGGATHAPGSIHKTSLLHGDSVPQVTDAVHGKPSFIFSKEVALGRLTDMDVPPHPLTVPEIKEYVDLFANNAIKAGFDAANGYLIHRFLHDEYGGSTLPPRNRWRHGNDPIPTSSYVISQLAQCHPDLAYLHLVEPPITLLAHTCHESNERPCAAWASRRLVQAGGYTRQTALETAEESMLQPDLVTRIEKDIVYTPYDRLT</sequence>
<dbReference type="EMBL" id="JAWWNJ010000166">
    <property type="protein sequence ID" value="KAK6977664.1"/>
    <property type="molecule type" value="Genomic_DNA"/>
</dbReference>
<dbReference type="GO" id="GO:0010181">
    <property type="term" value="F:FMN binding"/>
    <property type="evidence" value="ECO:0007669"/>
    <property type="project" value="InterPro"/>
</dbReference>
<dbReference type="AlphaFoldDB" id="A0AAV9ZC30"/>
<dbReference type="SUPFAM" id="SSF51395">
    <property type="entry name" value="FMN-linked oxidoreductases"/>
    <property type="match status" value="1"/>
</dbReference>
<organism evidence="1 2">
    <name type="scientific">Favolaschia claudopus</name>
    <dbReference type="NCBI Taxonomy" id="2862362"/>
    <lineage>
        <taxon>Eukaryota</taxon>
        <taxon>Fungi</taxon>
        <taxon>Dikarya</taxon>
        <taxon>Basidiomycota</taxon>
        <taxon>Agaricomycotina</taxon>
        <taxon>Agaricomycetes</taxon>
        <taxon>Agaricomycetidae</taxon>
        <taxon>Agaricales</taxon>
        <taxon>Marasmiineae</taxon>
        <taxon>Mycenaceae</taxon>
        <taxon>Favolaschia</taxon>
    </lineage>
</organism>
<gene>
    <name evidence="1" type="ORF">R3P38DRAFT_3334645</name>
</gene>
<proteinExistence type="predicted"/>
<dbReference type="PANTHER" id="PTHR22893">
    <property type="entry name" value="NADH OXIDOREDUCTASE-RELATED"/>
    <property type="match status" value="1"/>
</dbReference>
<reference evidence="1 2" key="1">
    <citation type="journal article" date="2024" name="J Genomics">
        <title>Draft genome sequencing and assembly of Favolaschia claudopus CIRM-BRFM 2984 isolated from oak limbs.</title>
        <authorList>
            <person name="Navarro D."/>
            <person name="Drula E."/>
            <person name="Chaduli D."/>
            <person name="Cazenave R."/>
            <person name="Ahrendt S."/>
            <person name="Wang J."/>
            <person name="Lipzen A."/>
            <person name="Daum C."/>
            <person name="Barry K."/>
            <person name="Grigoriev I.V."/>
            <person name="Favel A."/>
            <person name="Rosso M.N."/>
            <person name="Martin F."/>
        </authorList>
    </citation>
    <scope>NUCLEOTIDE SEQUENCE [LARGE SCALE GENOMIC DNA]</scope>
    <source>
        <strain evidence="1 2">CIRM-BRFM 2984</strain>
    </source>
</reference>
<dbReference type="InterPro" id="IPR045247">
    <property type="entry name" value="Oye-like"/>
</dbReference>
<dbReference type="Proteomes" id="UP001362999">
    <property type="component" value="Unassembled WGS sequence"/>
</dbReference>
<dbReference type="InterPro" id="IPR013785">
    <property type="entry name" value="Aldolase_TIM"/>
</dbReference>
<evidence type="ECO:0000313" key="1">
    <source>
        <dbReference type="EMBL" id="KAK6977664.1"/>
    </source>
</evidence>
<protein>
    <submittedName>
        <fullName evidence="1">FMN-linked oxidoreductase</fullName>
    </submittedName>
</protein>
<evidence type="ECO:0000313" key="2">
    <source>
        <dbReference type="Proteomes" id="UP001362999"/>
    </source>
</evidence>
<name>A0AAV9ZC30_9AGAR</name>
<dbReference type="PANTHER" id="PTHR22893:SF91">
    <property type="entry name" value="NADPH DEHYDROGENASE 2-RELATED"/>
    <property type="match status" value="1"/>
</dbReference>